<evidence type="ECO:0000313" key="4">
    <source>
        <dbReference type="Proteomes" id="UP000193811"/>
    </source>
</evidence>
<gene>
    <name evidence="2" type="ORF">AWB98_26695</name>
    <name evidence="1" type="ORF">BN970_06971</name>
</gene>
<dbReference type="RefSeq" id="WP_085142205.1">
    <property type="nucleotide sequence ID" value="NZ_LQOP01000029.1"/>
</dbReference>
<dbReference type="Proteomes" id="UP000193811">
    <property type="component" value="Unassembled WGS sequence"/>
</dbReference>
<dbReference type="EMBL" id="CTEF01000009">
    <property type="protein sequence ID" value="CQD25173.1"/>
    <property type="molecule type" value="Genomic_DNA"/>
</dbReference>
<protein>
    <submittedName>
        <fullName evidence="1">Uncharacterized protein</fullName>
    </submittedName>
</protein>
<evidence type="ECO:0000313" key="1">
    <source>
        <dbReference type="EMBL" id="CQD25173.1"/>
    </source>
</evidence>
<accession>A0A0U1DYP1</accession>
<proteinExistence type="predicted"/>
<keyword evidence="4" id="KW-1185">Reference proteome</keyword>
<sequence length="152" mass="17180">MEKVGKAQVYAGEDTEGVLFDDVEIHSNGVVRASNRQTWKIPDIGTMLGETQVVYYSPHEWTKVEPKTVRDYTLWVSDVPSGNDLDWVPVATCVTFNDLEPLAEQYLEELFGDDYKPSVLTAAFNGGVHYHVTTGEQHFLKFGHSTLRNRDD</sequence>
<dbReference type="GeneID" id="44299095"/>
<name>A0A0U1DYP1_9MYCO</name>
<dbReference type="AlphaFoldDB" id="A0A0U1DYP1"/>
<reference evidence="1 3" key="1">
    <citation type="submission" date="2015-03" db="EMBL/GenBank/DDBJ databases">
        <authorList>
            <person name="Murphy D."/>
        </authorList>
    </citation>
    <scope>NUCLEOTIDE SEQUENCE [LARGE SCALE GENOMIC DNA]</scope>
    <source>
        <strain evidence="1 3">D16</strain>
    </source>
</reference>
<dbReference type="Proteomes" id="UP000182227">
    <property type="component" value="Unassembled WGS sequence"/>
</dbReference>
<dbReference type="EMBL" id="LQOP01000029">
    <property type="protein sequence ID" value="ORV21651.1"/>
    <property type="molecule type" value="Genomic_DNA"/>
</dbReference>
<evidence type="ECO:0000313" key="3">
    <source>
        <dbReference type="Proteomes" id="UP000182227"/>
    </source>
</evidence>
<reference evidence="2 4" key="2">
    <citation type="submission" date="2016-01" db="EMBL/GenBank/DDBJ databases">
        <title>The new phylogeny of the genus Mycobacterium.</title>
        <authorList>
            <person name="Tarcisio F."/>
            <person name="Conor M."/>
            <person name="Antonella G."/>
            <person name="Elisabetta G."/>
            <person name="Giulia F.S."/>
            <person name="Sara T."/>
            <person name="Anna F."/>
            <person name="Clotilde B."/>
            <person name="Roberto B."/>
            <person name="Veronica D.S."/>
            <person name="Fabio R."/>
            <person name="Monica P."/>
            <person name="Olivier J."/>
            <person name="Enrico T."/>
            <person name="Nicola S."/>
        </authorList>
    </citation>
    <scope>NUCLEOTIDE SEQUENCE [LARGE SCALE GENOMIC DNA]</scope>
    <source>
        <strain evidence="2 4">CCUG 50187</strain>
    </source>
</reference>
<evidence type="ECO:0000313" key="2">
    <source>
        <dbReference type="EMBL" id="ORV21651.1"/>
    </source>
</evidence>
<organism evidence="1 3">
    <name type="scientific">Mycolicibacterium conceptionense</name>
    <dbReference type="NCBI Taxonomy" id="451644"/>
    <lineage>
        <taxon>Bacteria</taxon>
        <taxon>Bacillati</taxon>
        <taxon>Actinomycetota</taxon>
        <taxon>Actinomycetes</taxon>
        <taxon>Mycobacteriales</taxon>
        <taxon>Mycobacteriaceae</taxon>
        <taxon>Mycolicibacterium</taxon>
    </lineage>
</organism>